<protein>
    <submittedName>
        <fullName evidence="1">Uncharacterized protein</fullName>
    </submittedName>
</protein>
<gene>
    <name evidence="1" type="ORF">S01H1_83982</name>
</gene>
<reference evidence="1" key="1">
    <citation type="journal article" date="2014" name="Front. Microbiol.">
        <title>High frequency of phylogenetically diverse reductive dehalogenase-homologous genes in deep subseafloor sedimentary metagenomes.</title>
        <authorList>
            <person name="Kawai M."/>
            <person name="Futagami T."/>
            <person name="Toyoda A."/>
            <person name="Takaki Y."/>
            <person name="Nishi S."/>
            <person name="Hori S."/>
            <person name="Arai W."/>
            <person name="Tsubouchi T."/>
            <person name="Morono Y."/>
            <person name="Uchiyama I."/>
            <person name="Ito T."/>
            <person name="Fujiyama A."/>
            <person name="Inagaki F."/>
            <person name="Takami H."/>
        </authorList>
    </citation>
    <scope>NUCLEOTIDE SEQUENCE</scope>
    <source>
        <strain evidence="1">Expedition CK06-06</strain>
    </source>
</reference>
<proteinExistence type="predicted"/>
<dbReference type="EMBL" id="BARS01057220">
    <property type="protein sequence ID" value="GAG49579.1"/>
    <property type="molecule type" value="Genomic_DNA"/>
</dbReference>
<name>X0Y169_9ZZZZ</name>
<dbReference type="AlphaFoldDB" id="X0Y169"/>
<organism evidence="1">
    <name type="scientific">marine sediment metagenome</name>
    <dbReference type="NCBI Taxonomy" id="412755"/>
    <lineage>
        <taxon>unclassified sequences</taxon>
        <taxon>metagenomes</taxon>
        <taxon>ecological metagenomes</taxon>
    </lineage>
</organism>
<accession>X0Y169</accession>
<evidence type="ECO:0000313" key="1">
    <source>
        <dbReference type="EMBL" id="GAG49579.1"/>
    </source>
</evidence>
<sequence>LPGSRIGIFNDRPGWDEVKGYLTLALQKCLSKTSFVIPAKAGIQGGTKRLDSRFRGNDRKSQKV</sequence>
<comment type="caution">
    <text evidence="1">The sequence shown here is derived from an EMBL/GenBank/DDBJ whole genome shotgun (WGS) entry which is preliminary data.</text>
</comment>
<feature type="non-terminal residue" evidence="1">
    <location>
        <position position="1"/>
    </location>
</feature>